<feature type="non-terminal residue" evidence="2">
    <location>
        <position position="132"/>
    </location>
</feature>
<sequence length="132" mass="13804">MRFLIIFAAAVACASAAPSHLLPYAAYSAIPAIPIGALPTVSPGDIQAAAIDAHVKAADYAVEVADKARLISEQAAENLNTQAYSSADQNKEHLADAFWANEDKKWQALDALKTAEAQIDGAIASKADILAK</sequence>
<name>Q6PR51_MANSE</name>
<feature type="chain" id="PRO_5004278563" evidence="1">
    <location>
        <begin position="17"/>
        <end position="132"/>
    </location>
</feature>
<evidence type="ECO:0000313" key="2">
    <source>
        <dbReference type="EMBL" id="AAS98675.1"/>
    </source>
</evidence>
<dbReference type="OrthoDB" id="7429614at2759"/>
<dbReference type="AlphaFoldDB" id="Q6PR51"/>
<proteinExistence type="evidence at transcript level"/>
<accession>Q6PR51</accession>
<dbReference type="EMBL" id="AY585211">
    <property type="protein sequence ID" value="AAS98675.1"/>
    <property type="molecule type" value="mRNA"/>
</dbReference>
<protein>
    <submittedName>
        <fullName evidence="2">Pupal cuticle protein</fullName>
    </submittedName>
</protein>
<evidence type="ECO:0000256" key="1">
    <source>
        <dbReference type="SAM" id="SignalP"/>
    </source>
</evidence>
<organism evidence="2">
    <name type="scientific">Manduca sexta</name>
    <name type="common">Tobacco hawkmoth</name>
    <name type="synonym">Tobacco hornworm</name>
    <dbReference type="NCBI Taxonomy" id="7130"/>
    <lineage>
        <taxon>Eukaryota</taxon>
        <taxon>Metazoa</taxon>
        <taxon>Ecdysozoa</taxon>
        <taxon>Arthropoda</taxon>
        <taxon>Hexapoda</taxon>
        <taxon>Insecta</taxon>
        <taxon>Pterygota</taxon>
        <taxon>Neoptera</taxon>
        <taxon>Endopterygota</taxon>
        <taxon>Lepidoptera</taxon>
        <taxon>Glossata</taxon>
        <taxon>Ditrysia</taxon>
        <taxon>Bombycoidea</taxon>
        <taxon>Sphingidae</taxon>
        <taxon>Sphinginae</taxon>
        <taxon>Sphingini</taxon>
        <taxon>Manduca</taxon>
    </lineage>
</organism>
<keyword evidence="1" id="KW-0732">Signal</keyword>
<reference evidence="2" key="1">
    <citation type="submission" date="2004-03" db="EMBL/GenBank/DDBJ databases">
        <title>Manduca sexta pupal cuticle protein similar to MS-PCP34.</title>
        <authorList>
            <person name="Bohbot J.D."/>
            <person name="Vogt R.G."/>
        </authorList>
    </citation>
    <scope>NUCLEOTIDE SEQUENCE</scope>
</reference>
<feature type="signal peptide" evidence="1">
    <location>
        <begin position="1"/>
        <end position="16"/>
    </location>
</feature>